<dbReference type="SUPFAM" id="SSF160964">
    <property type="entry name" value="MalF N-terminal region-like"/>
    <property type="match status" value="1"/>
</dbReference>
<dbReference type="GO" id="GO:0005886">
    <property type="term" value="C:plasma membrane"/>
    <property type="evidence" value="ECO:0007669"/>
    <property type="project" value="UniProtKB-SubCell"/>
</dbReference>
<evidence type="ECO:0000256" key="5">
    <source>
        <dbReference type="ARBA" id="ARBA00022989"/>
    </source>
</evidence>
<dbReference type="CDD" id="cd06261">
    <property type="entry name" value="TM_PBP2"/>
    <property type="match status" value="1"/>
</dbReference>
<protein>
    <submittedName>
        <fullName evidence="9">Sugar ABC transporter permease</fullName>
    </submittedName>
</protein>
<dbReference type="PANTHER" id="PTHR30193">
    <property type="entry name" value="ABC TRANSPORTER PERMEASE PROTEIN"/>
    <property type="match status" value="1"/>
</dbReference>
<evidence type="ECO:0000259" key="8">
    <source>
        <dbReference type="PROSITE" id="PS50928"/>
    </source>
</evidence>
<dbReference type="AlphaFoldDB" id="A0A4R5KXW8"/>
<evidence type="ECO:0000256" key="1">
    <source>
        <dbReference type="ARBA" id="ARBA00004651"/>
    </source>
</evidence>
<evidence type="ECO:0000256" key="4">
    <source>
        <dbReference type="ARBA" id="ARBA00022692"/>
    </source>
</evidence>
<dbReference type="SUPFAM" id="SSF161098">
    <property type="entry name" value="MetI-like"/>
    <property type="match status" value="1"/>
</dbReference>
<keyword evidence="2 7" id="KW-0813">Transport</keyword>
<feature type="transmembrane region" description="Helical" evidence="7">
    <location>
        <begin position="12"/>
        <end position="32"/>
    </location>
</feature>
<keyword evidence="5 7" id="KW-1133">Transmembrane helix</keyword>
<evidence type="ECO:0000256" key="7">
    <source>
        <dbReference type="RuleBase" id="RU363032"/>
    </source>
</evidence>
<evidence type="ECO:0000313" key="9">
    <source>
        <dbReference type="EMBL" id="TDG00930.1"/>
    </source>
</evidence>
<feature type="domain" description="ABC transmembrane type-1" evidence="8">
    <location>
        <begin position="70"/>
        <end position="284"/>
    </location>
</feature>
<dbReference type="PANTHER" id="PTHR30193:SF37">
    <property type="entry name" value="INNER MEMBRANE ABC TRANSPORTER PERMEASE PROTEIN YCJO"/>
    <property type="match status" value="1"/>
</dbReference>
<comment type="similarity">
    <text evidence="7">Belongs to the binding-protein-dependent transport system permease family.</text>
</comment>
<gene>
    <name evidence="9" type="ORF">E1757_00435</name>
</gene>
<organism evidence="9 10">
    <name type="scientific">Paenibacillus piri</name>
    <dbReference type="NCBI Taxonomy" id="2547395"/>
    <lineage>
        <taxon>Bacteria</taxon>
        <taxon>Bacillati</taxon>
        <taxon>Bacillota</taxon>
        <taxon>Bacilli</taxon>
        <taxon>Bacillales</taxon>
        <taxon>Paenibacillaceae</taxon>
        <taxon>Paenibacillus</taxon>
    </lineage>
</organism>
<feature type="transmembrane region" description="Helical" evidence="7">
    <location>
        <begin position="266"/>
        <end position="286"/>
    </location>
</feature>
<keyword evidence="3" id="KW-1003">Cell membrane</keyword>
<proteinExistence type="inferred from homology"/>
<reference evidence="9 10" key="1">
    <citation type="submission" date="2019-03" db="EMBL/GenBank/DDBJ databases">
        <title>This is whole genome sequence of Paenibacillus sp MS74 strain.</title>
        <authorList>
            <person name="Trinh H.N."/>
        </authorList>
    </citation>
    <scope>NUCLEOTIDE SEQUENCE [LARGE SCALE GENOMIC DNA]</scope>
    <source>
        <strain evidence="9 10">MS74</strain>
    </source>
</reference>
<dbReference type="Pfam" id="PF00528">
    <property type="entry name" value="BPD_transp_1"/>
    <property type="match status" value="1"/>
</dbReference>
<name>A0A4R5KXW8_9BACL</name>
<evidence type="ECO:0000313" key="10">
    <source>
        <dbReference type="Proteomes" id="UP000295636"/>
    </source>
</evidence>
<dbReference type="GO" id="GO:0055085">
    <property type="term" value="P:transmembrane transport"/>
    <property type="evidence" value="ECO:0007669"/>
    <property type="project" value="InterPro"/>
</dbReference>
<keyword evidence="4 7" id="KW-0812">Transmembrane</keyword>
<evidence type="ECO:0000256" key="3">
    <source>
        <dbReference type="ARBA" id="ARBA00022475"/>
    </source>
</evidence>
<accession>A0A4R5KXW8</accession>
<dbReference type="InterPro" id="IPR000515">
    <property type="entry name" value="MetI-like"/>
</dbReference>
<dbReference type="PROSITE" id="PS50928">
    <property type="entry name" value="ABC_TM1"/>
    <property type="match status" value="1"/>
</dbReference>
<comment type="caution">
    <text evidence="9">The sequence shown here is derived from an EMBL/GenBank/DDBJ whole genome shotgun (WGS) entry which is preliminary data.</text>
</comment>
<keyword evidence="6 7" id="KW-0472">Membrane</keyword>
<dbReference type="InterPro" id="IPR035906">
    <property type="entry name" value="MetI-like_sf"/>
</dbReference>
<dbReference type="EMBL" id="SMRT01000001">
    <property type="protein sequence ID" value="TDG00930.1"/>
    <property type="molecule type" value="Genomic_DNA"/>
</dbReference>
<evidence type="ECO:0000256" key="6">
    <source>
        <dbReference type="ARBA" id="ARBA00023136"/>
    </source>
</evidence>
<feature type="transmembrane region" description="Helical" evidence="7">
    <location>
        <begin position="107"/>
        <end position="127"/>
    </location>
</feature>
<keyword evidence="10" id="KW-1185">Reference proteome</keyword>
<feature type="transmembrane region" description="Helical" evidence="7">
    <location>
        <begin position="163"/>
        <end position="185"/>
    </location>
</feature>
<evidence type="ECO:0000256" key="2">
    <source>
        <dbReference type="ARBA" id="ARBA00022448"/>
    </source>
</evidence>
<dbReference type="Proteomes" id="UP000295636">
    <property type="component" value="Unassembled WGS sequence"/>
</dbReference>
<dbReference type="InterPro" id="IPR051393">
    <property type="entry name" value="ABC_transporter_permease"/>
</dbReference>
<dbReference type="Gene3D" id="1.10.3720.10">
    <property type="entry name" value="MetI-like"/>
    <property type="match status" value="1"/>
</dbReference>
<feature type="transmembrane region" description="Helical" evidence="7">
    <location>
        <begin position="65"/>
        <end position="95"/>
    </location>
</feature>
<dbReference type="OrthoDB" id="5174895at2"/>
<feature type="transmembrane region" description="Helical" evidence="7">
    <location>
        <begin position="206"/>
        <end position="228"/>
    </location>
</feature>
<comment type="subcellular location">
    <subcellularLocation>
        <location evidence="1 7">Cell membrane</location>
        <topology evidence="1 7">Multi-pass membrane protein</topology>
    </subcellularLocation>
</comment>
<sequence length="296" mass="33161">MLNAKLSRHARYGLFLVPALVAYTLFTVYPMVRTFVYSLTNFNGMSRQMSFVGFSNYALVFRDDAIVAALLFTLFYTVFSVAVITLLAIPLALALDLNSYTKHMQRAVFFFPSIPSGLLLGYIWGFILSPISSGVLNRILNALFHMKPVAWLSDPLLAKISSVIVHVWSSTGWHAILYLAFLQSIPKDYYEAASIDGASRWQRVRFITLPLLAPAMTVSVMLLITGSLKVFEIPFALTKGGPGYETYTITQVIITRGVSELQYGKASAMSIIFFLCILLITFVQFGKMQKREENLQ</sequence>